<evidence type="ECO:0000313" key="3">
    <source>
        <dbReference type="EMBL" id="AHH45271.1"/>
    </source>
</evidence>
<dbReference type="NCBIfam" id="NF045842">
    <property type="entry name" value="MIP_near_MIB"/>
    <property type="match status" value="1"/>
</dbReference>
<evidence type="ECO:0000313" key="4">
    <source>
        <dbReference type="Proteomes" id="UP000019229"/>
    </source>
</evidence>
<accession>W5UT17</accession>
<dbReference type="PATRIC" id="fig|743966.3.peg.263"/>
<keyword evidence="1" id="KW-0732">Signal</keyword>
<reference evidence="3 4" key="1">
    <citation type="journal article" date="2014" name="Genome Announc.">
        <title>Complete Genome Sequence of Mycoplasma bovoculi Strain M165/69T (ATCC 29104).</title>
        <authorList>
            <person name="Calcutt M.J."/>
            <person name="Foecking M.F."/>
        </authorList>
    </citation>
    <scope>NUCLEOTIDE SEQUENCE [LARGE SCALE GENOMIC DNA]</scope>
    <source>
        <strain evidence="3">M165/69</strain>
    </source>
</reference>
<sequence length="665" mass="75197">MNKKKLIWLFIPIFSLISCSSPTISTPLDNQKSQDTQKIASTIAPKDNFDQSDDDNDELVNPNEQKSYLELAGLFKDGKRVKRDYYKFDNPNKDVITYKNNYGNKFEYYYDKKTLPSFLQLESEHKDTKIDPSILADLDKKAKEVGQMLYQNAQKRFYSLPHLDNGKIDGLDINLVATNKKFPGVMVAGQNNVGPDRSGLPRVLANPNYQNLAKRAVSFYYRDGARFNSTSDPASLVKFVNIHEGSATILDYKIEPDGSYPKTWYFITAAHVIANLKIANNYQKDGLWGTLDNFNPNDLQTNTWDLEIIKLNSDVNTDKIISPTLDNPSDYKTVTLTVHDKNGVSNNGLDKQGNYTGLNPVGKMNIRTVLLGTDFFNLDLASISKQKEIQDFGLALDVGIVEITFDSEAQARLITQDFYDGHLANKLDKTDILSDDYYKLPPNPFYSLGFPQFKYESTLKLKDEDKYPKSNKDSDVARTPWINKNRDLYSKIASNQFVDWKSLAGGSDFSTSWGYRNFVNRPGVSDILITAPIFGQQSLDVPYLKDGKIVKKHYLWTGLTTHIDNYVTAPGASGSGVYIGDNLYGIFAGSDSKSSTSVITNLYSSGFDYKGYYGKYNLPAYDVIYGGFADQRKSYLSALRQMHHDDLNFKTALFDKGLNWDYKRK</sequence>
<feature type="domain" description="DUF31" evidence="2">
    <location>
        <begin position="228"/>
        <end position="589"/>
    </location>
</feature>
<proteinExistence type="predicted"/>
<dbReference type="Pfam" id="PF01732">
    <property type="entry name" value="Mycop_pep_DUF31"/>
    <property type="match status" value="1"/>
</dbReference>
<dbReference type="OrthoDB" id="393864at2"/>
<dbReference type="HOGENOM" id="CLU_017888_0_0_14"/>
<dbReference type="EMBL" id="CP007154">
    <property type="protein sequence ID" value="AHH45271.1"/>
    <property type="molecule type" value="Genomic_DNA"/>
</dbReference>
<dbReference type="Proteomes" id="UP000019229">
    <property type="component" value="Chromosome"/>
</dbReference>
<keyword evidence="3" id="KW-0449">Lipoprotein</keyword>
<dbReference type="STRING" id="743966.MYB_01305"/>
<feature type="chain" id="PRO_5004872437" evidence="1">
    <location>
        <begin position="21"/>
        <end position="665"/>
    </location>
</feature>
<protein>
    <submittedName>
        <fullName evidence="3">Putative lipoprotein</fullName>
    </submittedName>
</protein>
<evidence type="ECO:0000259" key="2">
    <source>
        <dbReference type="Pfam" id="PF01732"/>
    </source>
</evidence>
<dbReference type="InterPro" id="IPR022382">
    <property type="entry name" value="Mycoplasma_peptidase_DUF31"/>
</dbReference>
<evidence type="ECO:0000256" key="1">
    <source>
        <dbReference type="SAM" id="SignalP"/>
    </source>
</evidence>
<dbReference type="KEGG" id="mbc:MYB_01305"/>
<name>W5UT17_9BACT</name>
<dbReference type="RefSeq" id="WP_022934801.1">
    <property type="nucleotide sequence ID" value="NZ_CP007154.1"/>
</dbReference>
<gene>
    <name evidence="3" type="ORF">MYB_01305</name>
</gene>
<dbReference type="PROSITE" id="PS51257">
    <property type="entry name" value="PROKAR_LIPOPROTEIN"/>
    <property type="match status" value="1"/>
</dbReference>
<dbReference type="AlphaFoldDB" id="W5UT17"/>
<keyword evidence="4" id="KW-1185">Reference proteome</keyword>
<feature type="signal peptide" evidence="1">
    <location>
        <begin position="1"/>
        <end position="20"/>
    </location>
</feature>
<organism evidence="3 4">
    <name type="scientific">Mesomycoplasma bovoculi M165/69</name>
    <dbReference type="NCBI Taxonomy" id="743966"/>
    <lineage>
        <taxon>Bacteria</taxon>
        <taxon>Bacillati</taxon>
        <taxon>Mycoplasmatota</taxon>
        <taxon>Mycoplasmoidales</taxon>
        <taxon>Metamycoplasmataceae</taxon>
        <taxon>Mesomycoplasma</taxon>
    </lineage>
</organism>
<dbReference type="NCBIfam" id="NF045841">
    <property type="entry name" value="Ig_SerProt_MIP"/>
    <property type="match status" value="1"/>
</dbReference>
<dbReference type="eggNOG" id="ENOG5033SXH">
    <property type="taxonomic scope" value="Bacteria"/>
</dbReference>